<sequence length="530" mass="54098">MKKYIIVFLLVLVSLSGQRPERRDAVTDTTPEAVSSQESSILPRPRRLSYQGLLTKSNGQPAENKTYEVKFRLYKEADGGTHFWEEIHSDLSVEDGLISTILGKVSELSSVPSGAFLEIEIDGSILSPRQEFTSVFYSVLSDTASYAKGYTPTADLAAVALSGDYYDLNSLPDLGSIASQDMDNVDLDGGSIDGTTIGADSAAAAKFTDVDVSGAVTANVFVGSASGLTGILADSIGVLSGEYPFVFEGGTVDDYETTLFLEDPQEDHMITIPGTSGTIITTGNEESIDAVGTVGSGTWEGTAIADEYVSEDLTISGGTVDNTVIGGTTPAMGSFSNIISTGGVLAAGNLSLDGGTTAIGSSELNVLDGVTAGTVASDKALVVDNNKDIATLRNVTASGTISADTLTGSFIGDGSGITGVAASSVGVLSGMSPLEFEGVTPNEFTTTVLIEDPEMDAGITIPNVSGTFITTGNDGSIDAVGTVGSGTWQGTAVADTYVSDDLTISGGTVDSTVIGGSTPAAGTFTSVTST</sequence>
<dbReference type="AlphaFoldDB" id="A0A382BID9"/>
<gene>
    <name evidence="2" type="ORF">METZ01_LOCUS165906</name>
</gene>
<reference evidence="2" key="1">
    <citation type="submission" date="2018-05" db="EMBL/GenBank/DDBJ databases">
        <authorList>
            <person name="Lanie J.A."/>
            <person name="Ng W.-L."/>
            <person name="Kazmierczak K.M."/>
            <person name="Andrzejewski T.M."/>
            <person name="Davidsen T.M."/>
            <person name="Wayne K.J."/>
            <person name="Tettelin H."/>
            <person name="Glass J.I."/>
            <person name="Rusch D."/>
            <person name="Podicherti R."/>
            <person name="Tsui H.-C.T."/>
            <person name="Winkler M.E."/>
        </authorList>
    </citation>
    <scope>NUCLEOTIDE SEQUENCE</scope>
</reference>
<evidence type="ECO:0000313" key="2">
    <source>
        <dbReference type="EMBL" id="SVB13052.1"/>
    </source>
</evidence>
<name>A0A382BID9_9ZZZZ</name>
<dbReference type="EMBL" id="UINC01029766">
    <property type="protein sequence ID" value="SVB13052.1"/>
    <property type="molecule type" value="Genomic_DNA"/>
</dbReference>
<accession>A0A382BID9</accession>
<protein>
    <submittedName>
        <fullName evidence="2">Uncharacterized protein</fullName>
    </submittedName>
</protein>
<feature type="non-terminal residue" evidence="2">
    <location>
        <position position="530"/>
    </location>
</feature>
<feature type="region of interest" description="Disordered" evidence="1">
    <location>
        <begin position="21"/>
        <end position="42"/>
    </location>
</feature>
<organism evidence="2">
    <name type="scientific">marine metagenome</name>
    <dbReference type="NCBI Taxonomy" id="408172"/>
    <lineage>
        <taxon>unclassified sequences</taxon>
        <taxon>metagenomes</taxon>
        <taxon>ecological metagenomes</taxon>
    </lineage>
</organism>
<proteinExistence type="predicted"/>
<feature type="compositionally biased region" description="Polar residues" evidence="1">
    <location>
        <begin position="27"/>
        <end position="40"/>
    </location>
</feature>
<evidence type="ECO:0000256" key="1">
    <source>
        <dbReference type="SAM" id="MobiDB-lite"/>
    </source>
</evidence>